<dbReference type="InterPro" id="IPR002831">
    <property type="entry name" value="Tscrpt_reg_TrmB_N"/>
</dbReference>
<dbReference type="OrthoDB" id="30795at2157"/>
<dbReference type="AlphaFoldDB" id="A0A0D6JLD8"/>
<dbReference type="PANTHER" id="PTHR34293">
    <property type="entry name" value="HTH-TYPE TRANSCRIPTIONAL REGULATOR TRMBL2"/>
    <property type="match status" value="1"/>
</dbReference>
<dbReference type="RefSeq" id="WP_089776747.1">
    <property type="nucleotide sequence ID" value="NZ_CABLRR010000001.1"/>
</dbReference>
<evidence type="ECO:0000313" key="2">
    <source>
        <dbReference type="EMBL" id="CQR48699.1"/>
    </source>
</evidence>
<protein>
    <submittedName>
        <fullName evidence="2">Sugar-specific transcriptional regulator TrmB</fullName>
    </submittedName>
</protein>
<dbReference type="InterPro" id="IPR051797">
    <property type="entry name" value="TrmB-like"/>
</dbReference>
<dbReference type="Gene3D" id="1.10.10.10">
    <property type="entry name" value="Winged helix-like DNA-binding domain superfamily/Winged helix DNA-binding domain"/>
    <property type="match status" value="1"/>
</dbReference>
<dbReference type="InterPro" id="IPR036388">
    <property type="entry name" value="WH-like_DNA-bd_sf"/>
</dbReference>
<dbReference type="InterPro" id="IPR036390">
    <property type="entry name" value="WH_DNA-bd_sf"/>
</dbReference>
<keyword evidence="3" id="KW-1185">Reference proteome</keyword>
<evidence type="ECO:0000259" key="1">
    <source>
        <dbReference type="Pfam" id="PF01978"/>
    </source>
</evidence>
<dbReference type="PANTHER" id="PTHR34293:SF1">
    <property type="entry name" value="HTH-TYPE TRANSCRIPTIONAL REGULATOR TRMBL2"/>
    <property type="match status" value="1"/>
</dbReference>
<gene>
    <name evidence="2" type="ORF">BN996_00146</name>
</gene>
<dbReference type="Pfam" id="PF01978">
    <property type="entry name" value="TrmB"/>
    <property type="match status" value="1"/>
</dbReference>
<reference evidence="3" key="1">
    <citation type="submission" date="2015-03" db="EMBL/GenBank/DDBJ databases">
        <authorList>
            <person name="Urmite Genomes"/>
        </authorList>
    </citation>
    <scope>NUCLEOTIDE SEQUENCE [LARGE SCALE GENOMIC DNA]</scope>
    <source>
        <strain evidence="3">Arc-Hr</strain>
    </source>
</reference>
<name>A0A0D6JLD8_9EURY</name>
<proteinExistence type="predicted"/>
<dbReference type="Proteomes" id="UP000198902">
    <property type="component" value="Unassembled WGS sequence"/>
</dbReference>
<evidence type="ECO:0000313" key="3">
    <source>
        <dbReference type="Proteomes" id="UP000198902"/>
    </source>
</evidence>
<feature type="domain" description="Transcription regulator TrmB N-terminal" evidence="1">
    <location>
        <begin position="12"/>
        <end position="76"/>
    </location>
</feature>
<dbReference type="SUPFAM" id="SSF46785">
    <property type="entry name" value="Winged helix' DNA-binding domain"/>
    <property type="match status" value="1"/>
</dbReference>
<sequence>MNNSEAIDALIELGLSTYEARVFTALIELGEGTAREVAKTSDVPRSQVYTTAKELQSRGFISVQQANPQVFQPISLSEVESQLSREFASKRDTAFDRLKTLERQTAPAAEQNEDVWTITGTPAIIGRASQLIDEAETRVIYGAESLGHPDAELLSTVRSCCSRDVSVHLLQDSDQEISDQWREIDCVSAVSIPPQQSKGDHAVRLLLVDSDSFLLSVRSNRSAPEIAIWSANTTFAEAFSQLLTSSLPVPE</sequence>
<dbReference type="EMBL" id="CSTE01000001">
    <property type="protein sequence ID" value="CQR48699.1"/>
    <property type="molecule type" value="Genomic_DNA"/>
</dbReference>
<organism evidence="2 3">
    <name type="scientific">Haloferax massiliensis</name>
    <dbReference type="NCBI Taxonomy" id="1476858"/>
    <lineage>
        <taxon>Archaea</taxon>
        <taxon>Methanobacteriati</taxon>
        <taxon>Methanobacteriota</taxon>
        <taxon>Stenosarchaea group</taxon>
        <taxon>Halobacteria</taxon>
        <taxon>Halobacteriales</taxon>
        <taxon>Haloferacaceae</taxon>
        <taxon>Haloferax</taxon>
    </lineage>
</organism>
<accession>A0A0D6JLD8</accession>